<dbReference type="NCBIfam" id="NF003707">
    <property type="entry name" value="PRK05325.1-2"/>
    <property type="match status" value="1"/>
</dbReference>
<dbReference type="HAMAP" id="MF_01232">
    <property type="entry name" value="UPF0229"/>
    <property type="match status" value="1"/>
</dbReference>
<dbReference type="NCBIfam" id="NF003708">
    <property type="entry name" value="PRK05325.1-3"/>
    <property type="match status" value="1"/>
</dbReference>
<feature type="region of interest" description="Disordered" evidence="2">
    <location>
        <begin position="59"/>
        <end position="110"/>
    </location>
</feature>
<protein>
    <recommendedName>
        <fullName evidence="1">UPF0229 protein SAMN05421848_1991</fullName>
    </recommendedName>
</protein>
<accession>A0A1I1KI27</accession>
<dbReference type="AlphaFoldDB" id="A0A1I1KI27"/>
<dbReference type="PANTHER" id="PTHR30510:SF2">
    <property type="entry name" value="UPF0229 PROTEIN YEAH"/>
    <property type="match status" value="1"/>
</dbReference>
<name>A0A1I1KI27_9GAMM</name>
<proteinExistence type="inferred from homology"/>
<dbReference type="EMBL" id="FOLY01000004">
    <property type="protein sequence ID" value="SFC60457.1"/>
    <property type="molecule type" value="Genomic_DNA"/>
</dbReference>
<evidence type="ECO:0000313" key="3">
    <source>
        <dbReference type="EMBL" id="SFC60457.1"/>
    </source>
</evidence>
<evidence type="ECO:0000256" key="2">
    <source>
        <dbReference type="SAM" id="MobiDB-lite"/>
    </source>
</evidence>
<sequence length="432" mass="50112">MSYFIDRRSNARHKSAVNRQRFLKRYQKHIKRAVEESVNRRSITDMERGEKISIPGRDISEPVFRHGQGGRRSVVSPGNREFAEGDRLRRPQGGSGGGGSGEGSASNQGEGMDEFAFTLSRDEFLSFIFDGLELPHLERKQLSDMEECRPMRAGVSRQGVPARMNIVRSMREAHARRIAMRAPIRRALCDAQKALEEEERKDPVLRHPGRIRELKDEIERLKKRLEAVPFIDTYDLRYNHLTDQPQPSNKAVMFCVMDVSGSMTQNHKDIAKRFFLLLYLFLERDYERVELVFIRHHTSAREVDEEAFFYSRETGGTIVSSALTLLDEIIEARYPPNQWNLYVAQASDGDNWDDDSVQCRQILMDALMPRLQYYAYVEITPHAHQALWEEYTRVQEGYPERFAMRQIVQAGDIYPVFRELFKSRQGGQEGRS</sequence>
<gene>
    <name evidence="3" type="ORF">SAMN05421848_1991</name>
</gene>
<dbReference type="PANTHER" id="PTHR30510">
    <property type="entry name" value="UPF0229 PROTEIN YEAH"/>
    <property type="match status" value="1"/>
</dbReference>
<organism evidence="3 4">
    <name type="scientific">Kushneria avicenniae</name>
    <dbReference type="NCBI Taxonomy" id="402385"/>
    <lineage>
        <taxon>Bacteria</taxon>
        <taxon>Pseudomonadati</taxon>
        <taxon>Pseudomonadota</taxon>
        <taxon>Gammaproteobacteria</taxon>
        <taxon>Oceanospirillales</taxon>
        <taxon>Halomonadaceae</taxon>
        <taxon>Kushneria</taxon>
    </lineage>
</organism>
<feature type="compositionally biased region" description="Gly residues" evidence="2">
    <location>
        <begin position="93"/>
        <end position="102"/>
    </location>
</feature>
<dbReference type="InterPro" id="IPR036465">
    <property type="entry name" value="vWFA_dom_sf"/>
</dbReference>
<dbReference type="STRING" id="402385.SAMN05421848_1991"/>
<evidence type="ECO:0000256" key="1">
    <source>
        <dbReference type="HAMAP-Rule" id="MF_01232"/>
    </source>
</evidence>
<dbReference type="RefSeq" id="WP_090133523.1">
    <property type="nucleotide sequence ID" value="NZ_FOLY01000004.1"/>
</dbReference>
<comment type="similarity">
    <text evidence="1">Belongs to the UPF0229 family.</text>
</comment>
<dbReference type="Proteomes" id="UP000199046">
    <property type="component" value="Unassembled WGS sequence"/>
</dbReference>
<keyword evidence="4" id="KW-1185">Reference proteome</keyword>
<dbReference type="OrthoDB" id="9788289at2"/>
<evidence type="ECO:0000313" key="4">
    <source>
        <dbReference type="Proteomes" id="UP000199046"/>
    </source>
</evidence>
<reference evidence="4" key="1">
    <citation type="submission" date="2016-10" db="EMBL/GenBank/DDBJ databases">
        <authorList>
            <person name="Varghese N."/>
            <person name="Submissions S."/>
        </authorList>
    </citation>
    <scope>NUCLEOTIDE SEQUENCE [LARGE SCALE GENOMIC DNA]</scope>
    <source>
        <strain evidence="4">DSM 23439</strain>
    </source>
</reference>
<dbReference type="InterPro" id="IPR006698">
    <property type="entry name" value="UPF0229"/>
</dbReference>
<dbReference type="Pfam" id="PF04285">
    <property type="entry name" value="DUF444"/>
    <property type="match status" value="1"/>
</dbReference>
<dbReference type="SUPFAM" id="SSF53300">
    <property type="entry name" value="vWA-like"/>
    <property type="match status" value="1"/>
</dbReference>